<evidence type="ECO:0000313" key="1">
    <source>
        <dbReference type="EMBL" id="KRR01843.1"/>
    </source>
</evidence>
<keyword evidence="2" id="KW-1185">Reference proteome</keyword>
<evidence type="ECO:0000313" key="2">
    <source>
        <dbReference type="Proteomes" id="UP000050863"/>
    </source>
</evidence>
<protein>
    <submittedName>
        <fullName evidence="1">Uncharacterized protein</fullName>
    </submittedName>
</protein>
<organism evidence="1 2">
    <name type="scientific">Bradyrhizobium jicamae</name>
    <dbReference type="NCBI Taxonomy" id="280332"/>
    <lineage>
        <taxon>Bacteria</taxon>
        <taxon>Pseudomonadati</taxon>
        <taxon>Pseudomonadota</taxon>
        <taxon>Alphaproteobacteria</taxon>
        <taxon>Hyphomicrobiales</taxon>
        <taxon>Nitrobacteraceae</taxon>
        <taxon>Bradyrhizobium</taxon>
    </lineage>
</organism>
<name>A0A0R3L9U2_9BRAD</name>
<proteinExistence type="predicted"/>
<gene>
    <name evidence="1" type="ORF">CQ12_13430</name>
</gene>
<dbReference type="EMBL" id="LLXZ01000162">
    <property type="protein sequence ID" value="KRR01843.1"/>
    <property type="molecule type" value="Genomic_DNA"/>
</dbReference>
<accession>A0A0R3L9U2</accession>
<reference evidence="1 2" key="1">
    <citation type="submission" date="2014-03" db="EMBL/GenBank/DDBJ databases">
        <title>Bradyrhizobium valentinum sp. nov., isolated from effective nodules of Lupinus mariae-josephae, a lupine endemic of basic-lime soils in Eastern Spain.</title>
        <authorList>
            <person name="Duran D."/>
            <person name="Rey L."/>
            <person name="Navarro A."/>
            <person name="Busquets A."/>
            <person name="Imperial J."/>
            <person name="Ruiz-Argueso T."/>
        </authorList>
    </citation>
    <scope>NUCLEOTIDE SEQUENCE [LARGE SCALE GENOMIC DNA]</scope>
    <source>
        <strain evidence="1 2">PAC68</strain>
    </source>
</reference>
<dbReference type="Proteomes" id="UP000050863">
    <property type="component" value="Unassembled WGS sequence"/>
</dbReference>
<sequence>MENVHKCTSVLQPLIAEAKTNGIPLAENAINELVAVTPVPLQRDALESVRSVVKAHRNAAGSSSSQSDFADTVNDYIEKLMTRLV</sequence>
<comment type="caution">
    <text evidence="1">The sequence shown here is derived from an EMBL/GenBank/DDBJ whole genome shotgun (WGS) entry which is preliminary data.</text>
</comment>
<dbReference type="AlphaFoldDB" id="A0A0R3L9U2"/>